<dbReference type="eggNOG" id="COG0438">
    <property type="taxonomic scope" value="Bacteria"/>
</dbReference>
<dbReference type="PANTHER" id="PTHR45947">
    <property type="entry name" value="SULFOQUINOVOSYL TRANSFERASE SQD2"/>
    <property type="match status" value="1"/>
</dbReference>
<evidence type="ECO:0000259" key="1">
    <source>
        <dbReference type="Pfam" id="PF00534"/>
    </source>
</evidence>
<sequence length="368" mass="41317">MKIIVTGTRGIPNIQGGVETHCQEIFPLIADAGAGHDVTIIRRSGFVDPTNDISEYQGVKIVTLFSPRSKSLEAFLHTFLSVVYAAWKRPDILHIHAVGPSIMTPFARLLGLNVVMTHHGPDYERKKWGNLAKKVLQLGEQAGVRYANKVIVISEGIGSLIERKYNRSDFVLIPNGVPTANKNQETDYLESLGLKKGKYIFTLGRFVPEKGFDYLIQAYLQSNVSNDYKLVIAGDADHESPYSSTLKDTARKNGIVLTGFIKGEKLYQLYTSARLFILPSFYEGLPISLLEAMSYQLDILASDIDANKEVCLPQDFYFEVGNIDSLAKKIREKISNHSPLQNYDMSRYDWAQIARQTLEVYERACGKR</sequence>
<dbReference type="InterPro" id="IPR028098">
    <property type="entry name" value="Glyco_trans_4-like_N"/>
</dbReference>
<protein>
    <submittedName>
        <fullName evidence="3">Glycosyl transferase group 1</fullName>
    </submittedName>
</protein>
<feature type="domain" description="Glycosyltransferase subfamily 4-like N-terminal" evidence="2">
    <location>
        <begin position="16"/>
        <end position="180"/>
    </location>
</feature>
<dbReference type="InterPro" id="IPR001296">
    <property type="entry name" value="Glyco_trans_1"/>
</dbReference>
<evidence type="ECO:0000259" key="2">
    <source>
        <dbReference type="Pfam" id="PF13439"/>
    </source>
</evidence>
<reference evidence="3 4" key="1">
    <citation type="journal article" date="2009" name="Stand. Genomic Sci.">
        <title>Complete genome sequence of Dyadobacter fermentans type strain (NS114).</title>
        <authorList>
            <person name="Lang E."/>
            <person name="Lapidus A."/>
            <person name="Chertkov O."/>
            <person name="Brettin T."/>
            <person name="Detter J.C."/>
            <person name="Han C."/>
            <person name="Copeland A."/>
            <person name="Glavina Del Rio T."/>
            <person name="Nolan M."/>
            <person name="Chen F."/>
            <person name="Lucas S."/>
            <person name="Tice H."/>
            <person name="Cheng J.F."/>
            <person name="Land M."/>
            <person name="Hauser L."/>
            <person name="Chang Y.J."/>
            <person name="Jeffries C.D."/>
            <person name="Kopitz M."/>
            <person name="Bruce D."/>
            <person name="Goodwin L."/>
            <person name="Pitluck S."/>
            <person name="Ovchinnikova G."/>
            <person name="Pati A."/>
            <person name="Ivanova N."/>
            <person name="Mavrommatis K."/>
            <person name="Chen A."/>
            <person name="Palaniappan K."/>
            <person name="Chain P."/>
            <person name="Bristow J."/>
            <person name="Eisen J.A."/>
            <person name="Markowitz V."/>
            <person name="Hugenholtz P."/>
            <person name="Goker M."/>
            <person name="Rohde M."/>
            <person name="Kyrpides N.C."/>
            <person name="Klenk H.P."/>
        </authorList>
    </citation>
    <scope>NUCLEOTIDE SEQUENCE [LARGE SCALE GENOMIC DNA]</scope>
    <source>
        <strain evidence="4">ATCC 700827 / DSM 18053 / CIP 107007 / KCTC 52180 / NS114</strain>
    </source>
</reference>
<dbReference type="CDD" id="cd03801">
    <property type="entry name" value="GT4_PimA-like"/>
    <property type="match status" value="1"/>
</dbReference>
<dbReference type="AlphaFoldDB" id="C6VUL6"/>
<keyword evidence="4" id="KW-1185">Reference proteome</keyword>
<dbReference type="KEGG" id="dfe:Dfer_0053"/>
<name>C6VUL6_DYAFD</name>
<keyword evidence="3" id="KW-0808">Transferase</keyword>
<accession>C6VUL6</accession>
<proteinExistence type="predicted"/>
<dbReference type="RefSeq" id="WP_012779673.1">
    <property type="nucleotide sequence ID" value="NC_013037.1"/>
</dbReference>
<dbReference type="PANTHER" id="PTHR45947:SF3">
    <property type="entry name" value="SULFOQUINOVOSYL TRANSFERASE SQD2"/>
    <property type="match status" value="1"/>
</dbReference>
<dbReference type="Pfam" id="PF13439">
    <property type="entry name" value="Glyco_transf_4"/>
    <property type="match status" value="1"/>
</dbReference>
<gene>
    <name evidence="3" type="ordered locus">Dfer_0053</name>
</gene>
<feature type="domain" description="Glycosyl transferase family 1" evidence="1">
    <location>
        <begin position="191"/>
        <end position="338"/>
    </location>
</feature>
<dbReference type="GO" id="GO:0016757">
    <property type="term" value="F:glycosyltransferase activity"/>
    <property type="evidence" value="ECO:0007669"/>
    <property type="project" value="InterPro"/>
</dbReference>
<dbReference type="SUPFAM" id="SSF53756">
    <property type="entry name" value="UDP-Glycosyltransferase/glycogen phosphorylase"/>
    <property type="match status" value="1"/>
</dbReference>
<dbReference type="EMBL" id="CP001619">
    <property type="protein sequence ID" value="ACT91325.1"/>
    <property type="molecule type" value="Genomic_DNA"/>
</dbReference>
<dbReference type="InterPro" id="IPR050194">
    <property type="entry name" value="Glycosyltransferase_grp1"/>
</dbReference>
<dbReference type="STRING" id="471854.Dfer_0053"/>
<dbReference type="CAZy" id="GT4">
    <property type="family name" value="Glycosyltransferase Family 4"/>
</dbReference>
<dbReference type="Gene3D" id="3.40.50.2000">
    <property type="entry name" value="Glycogen Phosphorylase B"/>
    <property type="match status" value="2"/>
</dbReference>
<evidence type="ECO:0000313" key="3">
    <source>
        <dbReference type="EMBL" id="ACT91325.1"/>
    </source>
</evidence>
<organism evidence="3 4">
    <name type="scientific">Dyadobacter fermentans (strain ATCC 700827 / DSM 18053 / CIP 107007 / KCTC 52180 / NS114)</name>
    <dbReference type="NCBI Taxonomy" id="471854"/>
    <lineage>
        <taxon>Bacteria</taxon>
        <taxon>Pseudomonadati</taxon>
        <taxon>Bacteroidota</taxon>
        <taxon>Cytophagia</taxon>
        <taxon>Cytophagales</taxon>
        <taxon>Spirosomataceae</taxon>
        <taxon>Dyadobacter</taxon>
    </lineage>
</organism>
<dbReference type="Proteomes" id="UP000002011">
    <property type="component" value="Chromosome"/>
</dbReference>
<dbReference type="Pfam" id="PF00534">
    <property type="entry name" value="Glycos_transf_1"/>
    <property type="match status" value="1"/>
</dbReference>
<dbReference type="HOGENOM" id="CLU_009583_2_2_10"/>
<dbReference type="OrthoDB" id="9792269at2"/>
<evidence type="ECO:0000313" key="4">
    <source>
        <dbReference type="Proteomes" id="UP000002011"/>
    </source>
</evidence>